<protein>
    <recommendedName>
        <fullName evidence="3">VOC domain-containing protein</fullName>
    </recommendedName>
</protein>
<name>A0ABW5N3Z6_9FLAO</name>
<dbReference type="Gene3D" id="3.10.180.10">
    <property type="entry name" value="2,3-Dihydroxybiphenyl 1,2-Dioxygenase, domain 1"/>
    <property type="match status" value="1"/>
</dbReference>
<comment type="caution">
    <text evidence="1">The sequence shown here is derived from an EMBL/GenBank/DDBJ whole genome shotgun (WGS) entry which is preliminary data.</text>
</comment>
<evidence type="ECO:0008006" key="3">
    <source>
        <dbReference type="Google" id="ProtNLM"/>
    </source>
</evidence>
<dbReference type="EMBL" id="JBHULX010000002">
    <property type="protein sequence ID" value="MFD2589799.1"/>
    <property type="molecule type" value="Genomic_DNA"/>
</dbReference>
<accession>A0ABW5N3Z6</accession>
<reference evidence="2" key="1">
    <citation type="journal article" date="2019" name="Int. J. Syst. Evol. Microbiol.">
        <title>The Global Catalogue of Microorganisms (GCM) 10K type strain sequencing project: providing services to taxonomists for standard genome sequencing and annotation.</title>
        <authorList>
            <consortium name="The Broad Institute Genomics Platform"/>
            <consortium name="The Broad Institute Genome Sequencing Center for Infectious Disease"/>
            <person name="Wu L."/>
            <person name="Ma J."/>
        </authorList>
    </citation>
    <scope>NUCLEOTIDE SEQUENCE [LARGE SCALE GENOMIC DNA]</scope>
    <source>
        <strain evidence="2">KCTC 42423</strain>
    </source>
</reference>
<keyword evidence="2" id="KW-1185">Reference proteome</keyword>
<gene>
    <name evidence="1" type="ORF">ACFSTE_03085</name>
</gene>
<dbReference type="SUPFAM" id="SSF54593">
    <property type="entry name" value="Glyoxalase/Bleomycin resistance protein/Dihydroxybiphenyl dioxygenase"/>
    <property type="match status" value="1"/>
</dbReference>
<dbReference type="InterPro" id="IPR029068">
    <property type="entry name" value="Glyas_Bleomycin-R_OHBP_Dase"/>
</dbReference>
<dbReference type="Proteomes" id="UP001597459">
    <property type="component" value="Unassembled WGS sequence"/>
</dbReference>
<sequence length="249" mass="29466">MILFFYNLVLKNNNHKIQLEFDRSSTIKPYDQDGIDNYWKFSLFVDDIQKIYTELLKLNHPVGAPFQFGNIGYLSHTTDTEHHQIEFIQKTFKQNEILNTDEQIALGLLTIRTKDPVKIIKFYEDILDLKLFVRMYVNRGDGFTLYFLGNKNLQAPNTDIDVIENREWMYQQSHLFIEIQYWNSEHDNNFLLNSTLENGLQIINFSGDLNILRRRLIESGVVFQERSNKIIFQTIDNHTIKVKTAHNNV</sequence>
<dbReference type="RefSeq" id="WP_378256292.1">
    <property type="nucleotide sequence ID" value="NZ_JBHSJV010000001.1"/>
</dbReference>
<proteinExistence type="predicted"/>
<evidence type="ECO:0000313" key="1">
    <source>
        <dbReference type="EMBL" id="MFD2589799.1"/>
    </source>
</evidence>
<organism evidence="1 2">
    <name type="scientific">Aquimarina hainanensis</name>
    <dbReference type="NCBI Taxonomy" id="1578017"/>
    <lineage>
        <taxon>Bacteria</taxon>
        <taxon>Pseudomonadati</taxon>
        <taxon>Bacteroidota</taxon>
        <taxon>Flavobacteriia</taxon>
        <taxon>Flavobacteriales</taxon>
        <taxon>Flavobacteriaceae</taxon>
        <taxon>Aquimarina</taxon>
    </lineage>
</organism>
<evidence type="ECO:0000313" key="2">
    <source>
        <dbReference type="Proteomes" id="UP001597459"/>
    </source>
</evidence>